<keyword evidence="2" id="KW-1185">Reference proteome</keyword>
<evidence type="ECO:0000313" key="2">
    <source>
        <dbReference type="Proteomes" id="UP000315369"/>
    </source>
</evidence>
<gene>
    <name evidence="1" type="ORF">FJV41_22185</name>
</gene>
<dbReference type="Proteomes" id="UP000315369">
    <property type="component" value="Unassembled WGS sequence"/>
</dbReference>
<reference evidence="1 2" key="1">
    <citation type="submission" date="2019-06" db="EMBL/GenBank/DDBJ databases">
        <authorList>
            <person name="Livingstone P."/>
            <person name="Whitworth D."/>
        </authorList>
    </citation>
    <scope>NUCLEOTIDE SEQUENCE [LARGE SCALE GENOMIC DNA]</scope>
    <source>
        <strain evidence="1 2">AM401</strain>
    </source>
</reference>
<dbReference type="EMBL" id="VIFM01000089">
    <property type="protein sequence ID" value="TQF13757.1"/>
    <property type="molecule type" value="Genomic_DNA"/>
</dbReference>
<protein>
    <submittedName>
        <fullName evidence="1">Uncharacterized protein</fullName>
    </submittedName>
</protein>
<accession>A0A540WXL7</accession>
<dbReference type="AlphaFoldDB" id="A0A540WXL7"/>
<evidence type="ECO:0000313" key="1">
    <source>
        <dbReference type="EMBL" id="TQF13757.1"/>
    </source>
</evidence>
<name>A0A540WXL7_9BACT</name>
<dbReference type="RefSeq" id="WP_141644529.1">
    <property type="nucleotide sequence ID" value="NZ_VIFM01000089.1"/>
</dbReference>
<sequence length="105" mass="11604">MIETPRIMHAQTHSGKQVGKCGYVTKMGVSIYRRMAIQRSGGEFVAYSFEVPEAQMVLEEAATEAVKGVSTLEEALQFLRDISRCDVRDLDPLKGAQIFKAGNPL</sequence>
<comment type="caution">
    <text evidence="1">The sequence shown here is derived from an EMBL/GenBank/DDBJ whole genome shotgun (WGS) entry which is preliminary data.</text>
</comment>
<proteinExistence type="predicted"/>
<organism evidence="1 2">
    <name type="scientific">Myxococcus llanfairpwllgwyngyllgogerychwyrndrobwllllantysiliogogogochensis</name>
    <dbReference type="NCBI Taxonomy" id="2590453"/>
    <lineage>
        <taxon>Bacteria</taxon>
        <taxon>Pseudomonadati</taxon>
        <taxon>Myxococcota</taxon>
        <taxon>Myxococcia</taxon>
        <taxon>Myxococcales</taxon>
        <taxon>Cystobacterineae</taxon>
        <taxon>Myxococcaceae</taxon>
        <taxon>Myxococcus</taxon>
    </lineage>
</organism>